<feature type="region of interest" description="Disordered" evidence="1">
    <location>
        <begin position="1"/>
        <end position="39"/>
    </location>
</feature>
<accession>C6I142</accession>
<feature type="region of interest" description="Disordered" evidence="1">
    <location>
        <begin position="80"/>
        <end position="146"/>
    </location>
</feature>
<organism evidence="2 3">
    <name type="scientific">Leptospirillum ferrodiazotrophum</name>
    <dbReference type="NCBI Taxonomy" id="412449"/>
    <lineage>
        <taxon>Bacteria</taxon>
        <taxon>Pseudomonadati</taxon>
        <taxon>Nitrospirota</taxon>
        <taxon>Nitrospiria</taxon>
        <taxon>Nitrospirales</taxon>
        <taxon>Nitrospiraceae</taxon>
        <taxon>Leptospirillum</taxon>
    </lineage>
</organism>
<keyword evidence="3" id="KW-1185">Reference proteome</keyword>
<dbReference type="EMBL" id="GG693891">
    <property type="protein sequence ID" value="EES51431.1"/>
    <property type="molecule type" value="Genomic_DNA"/>
</dbReference>
<evidence type="ECO:0000313" key="2">
    <source>
        <dbReference type="EMBL" id="EES51431.1"/>
    </source>
</evidence>
<gene>
    <name evidence="2" type="ORF">UBAL3_96270024</name>
</gene>
<reference evidence="2 3" key="1">
    <citation type="journal article" date="2009" name="Appl. Environ. Microbiol.">
        <title>Community genomic and proteomic analyses of chemoautotrophic iron-oxidizing "Leptospirillum rubarum" (Group II) and "Leptospirillum ferrodiazotrophum" (Group III) bacteria in acid mine drainage biofilms.</title>
        <authorList>
            <person name="Goltsman D.S."/>
            <person name="Denef V.J."/>
            <person name="Singer S.W."/>
            <person name="VerBerkmoes N.C."/>
            <person name="Lefsrud M."/>
            <person name="Mueller R.S."/>
            <person name="Dick G.J."/>
            <person name="Sun C.L."/>
            <person name="Wheeler K.E."/>
            <person name="Zemla A."/>
            <person name="Baker B.J."/>
            <person name="Hauser L."/>
            <person name="Land M."/>
            <person name="Shah M.B."/>
            <person name="Thelen M.P."/>
            <person name="Hettich R.L."/>
            <person name="Banfield J.F."/>
        </authorList>
    </citation>
    <scope>NUCLEOTIDE SEQUENCE [LARGE SCALE GENOMIC DNA]</scope>
</reference>
<sequence length="146" mass="16007">MKQPRTFDVPSTTDRARKALNALRDRQKPGERTGKGSKTDVIRALKSEILALLREGYTTQQVSEALRQDVFSILPKTITQVVGSIPKKSKKPPTERKGQAVSPPATIPPGNGGSHRPNNGTDNRHDNEPQNVTPGSFHIHPDSEDL</sequence>
<evidence type="ECO:0000313" key="3">
    <source>
        <dbReference type="Proteomes" id="UP000009374"/>
    </source>
</evidence>
<feature type="compositionally biased region" description="Basic and acidic residues" evidence="1">
    <location>
        <begin position="23"/>
        <end position="39"/>
    </location>
</feature>
<dbReference type="AlphaFoldDB" id="C6I142"/>
<proteinExistence type="predicted"/>
<evidence type="ECO:0000256" key="1">
    <source>
        <dbReference type="SAM" id="MobiDB-lite"/>
    </source>
</evidence>
<name>C6I142_9BACT</name>
<protein>
    <submittedName>
        <fullName evidence="2">Uncharacterized protein</fullName>
    </submittedName>
</protein>
<dbReference type="Proteomes" id="UP000009374">
    <property type="component" value="Unassembled WGS sequence"/>
</dbReference>